<dbReference type="EMBL" id="BLAY01000026">
    <property type="protein sequence ID" value="GET37333.1"/>
    <property type="molecule type" value="Genomic_DNA"/>
</dbReference>
<comment type="caution">
    <text evidence="1">The sequence shown here is derived from an EMBL/GenBank/DDBJ whole genome shotgun (WGS) entry which is preliminary data.</text>
</comment>
<name>A0AAV3X7J8_9CYAN</name>
<evidence type="ECO:0000313" key="2">
    <source>
        <dbReference type="Proteomes" id="UP001050975"/>
    </source>
</evidence>
<organism evidence="1 2">
    <name type="scientific">Microseira wollei NIES-4236</name>
    <dbReference type="NCBI Taxonomy" id="2530354"/>
    <lineage>
        <taxon>Bacteria</taxon>
        <taxon>Bacillati</taxon>
        <taxon>Cyanobacteriota</taxon>
        <taxon>Cyanophyceae</taxon>
        <taxon>Oscillatoriophycideae</taxon>
        <taxon>Aerosakkonematales</taxon>
        <taxon>Aerosakkonemataceae</taxon>
        <taxon>Microseira</taxon>
    </lineage>
</organism>
<gene>
    <name evidence="1" type="ORF">MiSe_20860</name>
</gene>
<protein>
    <submittedName>
        <fullName evidence="1">Uncharacterized protein</fullName>
    </submittedName>
</protein>
<sequence>MIIVPRLNLGTRSNNAPAAVTLKGAAIQTCVRQSGLKNLISLLWQALFV</sequence>
<evidence type="ECO:0000313" key="1">
    <source>
        <dbReference type="EMBL" id="GET37333.1"/>
    </source>
</evidence>
<keyword evidence="2" id="KW-1185">Reference proteome</keyword>
<accession>A0AAV3X7J8</accession>
<reference evidence="1" key="1">
    <citation type="submission" date="2019-10" db="EMBL/GenBank/DDBJ databases">
        <title>Draft genome sequece of Microseira wollei NIES-4236.</title>
        <authorList>
            <person name="Yamaguchi H."/>
            <person name="Suzuki S."/>
            <person name="Kawachi M."/>
        </authorList>
    </citation>
    <scope>NUCLEOTIDE SEQUENCE</scope>
    <source>
        <strain evidence="1">NIES-4236</strain>
    </source>
</reference>
<dbReference type="RefSeq" id="WP_226578621.1">
    <property type="nucleotide sequence ID" value="NZ_BLAY01000026.1"/>
</dbReference>
<dbReference type="AlphaFoldDB" id="A0AAV3X7J8"/>
<dbReference type="Proteomes" id="UP001050975">
    <property type="component" value="Unassembled WGS sequence"/>
</dbReference>
<proteinExistence type="predicted"/>